<keyword evidence="10" id="KW-1185">Reference proteome</keyword>
<dbReference type="GO" id="GO:0003723">
    <property type="term" value="F:RNA binding"/>
    <property type="evidence" value="ECO:0007669"/>
    <property type="project" value="InterPro"/>
</dbReference>
<evidence type="ECO:0000313" key="9">
    <source>
        <dbReference type="EMBL" id="GGB38955.1"/>
    </source>
</evidence>
<protein>
    <recommendedName>
        <fullName evidence="2">Selenocysteine-specific elongation factor</fullName>
    </recommendedName>
    <alternativeName>
        <fullName evidence="7">SelB translation factor</fullName>
    </alternativeName>
</protein>
<keyword evidence="5" id="KW-0342">GTP-binding</keyword>
<dbReference type="GO" id="GO:0001514">
    <property type="term" value="P:selenocysteine incorporation"/>
    <property type="evidence" value="ECO:0007669"/>
    <property type="project" value="InterPro"/>
</dbReference>
<name>A0A916WY56_9ACTN</name>
<dbReference type="GO" id="GO:0005525">
    <property type="term" value="F:GTP binding"/>
    <property type="evidence" value="ECO:0007669"/>
    <property type="project" value="UniProtKB-KW"/>
</dbReference>
<proteinExistence type="predicted"/>
<dbReference type="InterPro" id="IPR027417">
    <property type="entry name" value="P-loop_NTPase"/>
</dbReference>
<dbReference type="CDD" id="cd04171">
    <property type="entry name" value="SelB"/>
    <property type="match status" value="1"/>
</dbReference>
<evidence type="ECO:0000256" key="4">
    <source>
        <dbReference type="ARBA" id="ARBA00022917"/>
    </source>
</evidence>
<evidence type="ECO:0000256" key="5">
    <source>
        <dbReference type="ARBA" id="ARBA00023134"/>
    </source>
</evidence>
<dbReference type="AlphaFoldDB" id="A0A916WY56"/>
<dbReference type="PANTHER" id="PTHR43721">
    <property type="entry name" value="ELONGATION FACTOR TU-RELATED"/>
    <property type="match status" value="1"/>
</dbReference>
<comment type="subcellular location">
    <subcellularLocation>
        <location evidence="1">Cytoplasm</location>
    </subcellularLocation>
</comment>
<gene>
    <name evidence="9" type="ORF">GCM10011489_28360</name>
</gene>
<dbReference type="GO" id="GO:0005737">
    <property type="term" value="C:cytoplasm"/>
    <property type="evidence" value="ECO:0007669"/>
    <property type="project" value="UniProtKB-SubCell"/>
</dbReference>
<dbReference type="InterPro" id="IPR004535">
    <property type="entry name" value="Transl_elong_SelB"/>
</dbReference>
<dbReference type="Proteomes" id="UP000621454">
    <property type="component" value="Unassembled WGS sequence"/>
</dbReference>
<dbReference type="Pfam" id="PF03144">
    <property type="entry name" value="GTP_EFTU_D2"/>
    <property type="match status" value="1"/>
</dbReference>
<comment type="caution">
    <text evidence="9">The sequence shown here is derived from an EMBL/GenBank/DDBJ whole genome shotgun (WGS) entry which is preliminary data.</text>
</comment>
<dbReference type="RefSeq" id="WP_188587237.1">
    <property type="nucleotide sequence ID" value="NZ_BMGC01000022.1"/>
</dbReference>
<dbReference type="InterPro" id="IPR036388">
    <property type="entry name" value="WH-like_DNA-bd_sf"/>
</dbReference>
<keyword evidence="5" id="KW-0547">Nucleotide-binding</keyword>
<keyword evidence="3" id="KW-0963">Cytoplasm</keyword>
<organism evidence="9 10">
    <name type="scientific">Gordonia jinhuaensis</name>
    <dbReference type="NCBI Taxonomy" id="1517702"/>
    <lineage>
        <taxon>Bacteria</taxon>
        <taxon>Bacillati</taxon>
        <taxon>Actinomycetota</taxon>
        <taxon>Actinomycetes</taxon>
        <taxon>Mycobacteriales</taxon>
        <taxon>Gordoniaceae</taxon>
        <taxon>Gordonia</taxon>
    </lineage>
</organism>
<evidence type="ECO:0000259" key="8">
    <source>
        <dbReference type="PROSITE" id="PS51722"/>
    </source>
</evidence>
<reference evidence="9" key="2">
    <citation type="submission" date="2020-09" db="EMBL/GenBank/DDBJ databases">
        <authorList>
            <person name="Sun Q."/>
            <person name="Zhou Y."/>
        </authorList>
    </citation>
    <scope>NUCLEOTIDE SEQUENCE</scope>
    <source>
        <strain evidence="9">CGMCC 1.12827</strain>
    </source>
</reference>
<dbReference type="InterPro" id="IPR015191">
    <property type="entry name" value="SelB_WHD4"/>
</dbReference>
<dbReference type="InterPro" id="IPR004161">
    <property type="entry name" value="EFTu-like_2"/>
</dbReference>
<dbReference type="Gene3D" id="2.40.30.10">
    <property type="entry name" value="Translation factors"/>
    <property type="match status" value="1"/>
</dbReference>
<dbReference type="PROSITE" id="PS51722">
    <property type="entry name" value="G_TR_2"/>
    <property type="match status" value="1"/>
</dbReference>
<dbReference type="Pfam" id="PF09107">
    <property type="entry name" value="WHD_3rd_SelB"/>
    <property type="match status" value="1"/>
</dbReference>
<sequence length="607" mass="64138">MYVVATAGHVDHGKSTLVRALTGIEPDRLAEEKRRGLTIDLGFAWTTLPSGADVAFVDVPGHERFIGNMLAGVGPAPVVMFVVAADDGWRSQSSEHRDALAALGIDRGVVVISRADRADRHRIEATRAQVRDELAGTGLGGSPIVVVSAVGRLGMTELSNALDGVLRSTPEPDRTERVRMWVDRSFVIAGAGTVVTGTLAAGCVRVGDTLALSGTSAVETVSVRGIQTEESEVDEIGPVSRVALNLRGVGVGDVVRGDVLLTPDTWPVTAIADVRRVTGPAFGDSPVHLTAHAGTAAIAARVRPLDADHARLQLDRPLPLIRGDRIVLRDPGNAVITGVEVLDNDPPALTRRGDAGRRAATLRESAVDGGGALRAEVSRRGAVTVDALRRSGLLVDGEDQLLAETTARELIHRGAWLISRDVLERWSHQLCDLISAVHHNDPLAPGLSLASVSSSLGLPSDELTAVVVEEAGVDSRAGYLALAGRGVDLTGIETSLAELEYRLGENPFAAPEARDLHAWGLGAKELAAAERAGRLLRLGDSVVLLPSGPALAMRELARLRQPFTTSDARQALGTTRRVAIPLLEYLDARGWTRRIDAGHREVVGGRG</sequence>
<feature type="domain" description="Tr-type G" evidence="8">
    <location>
        <begin position="1"/>
        <end position="171"/>
    </location>
</feature>
<accession>A0A916WY56</accession>
<dbReference type="InterPro" id="IPR057335">
    <property type="entry name" value="Beta-barrel_SelB"/>
</dbReference>
<dbReference type="PANTHER" id="PTHR43721:SF22">
    <property type="entry name" value="ELONGATION FACTOR TU, MITOCHONDRIAL"/>
    <property type="match status" value="1"/>
</dbReference>
<dbReference type="NCBIfam" id="TIGR00475">
    <property type="entry name" value="selB"/>
    <property type="match status" value="1"/>
</dbReference>
<evidence type="ECO:0000256" key="1">
    <source>
        <dbReference type="ARBA" id="ARBA00004496"/>
    </source>
</evidence>
<comment type="function">
    <text evidence="6">Translation factor necessary for the incorporation of selenocysteine into proteins. It probably replaces EF-Tu for the insertion of selenocysteine directed by the UGA codon. SelB binds GTP and GDP.</text>
</comment>
<dbReference type="InterPro" id="IPR036390">
    <property type="entry name" value="WH_DNA-bd_sf"/>
</dbReference>
<evidence type="ECO:0000256" key="7">
    <source>
        <dbReference type="ARBA" id="ARBA00031615"/>
    </source>
</evidence>
<keyword evidence="4" id="KW-0648">Protein biosynthesis</keyword>
<dbReference type="InterPro" id="IPR009000">
    <property type="entry name" value="Transl_B-barrel_sf"/>
</dbReference>
<dbReference type="Gene3D" id="3.40.50.300">
    <property type="entry name" value="P-loop containing nucleotide triphosphate hydrolases"/>
    <property type="match status" value="1"/>
</dbReference>
<dbReference type="Gene3D" id="1.10.10.10">
    <property type="entry name" value="Winged helix-like DNA-binding domain superfamily/Winged helix DNA-binding domain"/>
    <property type="match status" value="1"/>
</dbReference>
<dbReference type="InterPro" id="IPR050055">
    <property type="entry name" value="EF-Tu_GTPase"/>
</dbReference>
<dbReference type="SUPFAM" id="SSF52540">
    <property type="entry name" value="P-loop containing nucleoside triphosphate hydrolases"/>
    <property type="match status" value="1"/>
</dbReference>
<dbReference type="Pfam" id="PF25461">
    <property type="entry name" value="Beta-barrel_SelB"/>
    <property type="match status" value="1"/>
</dbReference>
<dbReference type="GO" id="GO:0003924">
    <property type="term" value="F:GTPase activity"/>
    <property type="evidence" value="ECO:0007669"/>
    <property type="project" value="InterPro"/>
</dbReference>
<dbReference type="SUPFAM" id="SSF46785">
    <property type="entry name" value="Winged helix' DNA-binding domain"/>
    <property type="match status" value="1"/>
</dbReference>
<dbReference type="Gene3D" id="1.10.10.2770">
    <property type="match status" value="1"/>
</dbReference>
<evidence type="ECO:0000256" key="3">
    <source>
        <dbReference type="ARBA" id="ARBA00022490"/>
    </source>
</evidence>
<dbReference type="Pfam" id="PF00009">
    <property type="entry name" value="GTP_EFTU"/>
    <property type="match status" value="1"/>
</dbReference>
<reference evidence="9" key="1">
    <citation type="journal article" date="2014" name="Int. J. Syst. Evol. Microbiol.">
        <title>Complete genome sequence of Corynebacterium casei LMG S-19264T (=DSM 44701T), isolated from a smear-ripened cheese.</title>
        <authorList>
            <consortium name="US DOE Joint Genome Institute (JGI-PGF)"/>
            <person name="Walter F."/>
            <person name="Albersmeier A."/>
            <person name="Kalinowski J."/>
            <person name="Ruckert C."/>
        </authorList>
    </citation>
    <scope>NUCLEOTIDE SEQUENCE</scope>
    <source>
        <strain evidence="9">CGMCC 1.12827</strain>
    </source>
</reference>
<evidence type="ECO:0000256" key="2">
    <source>
        <dbReference type="ARBA" id="ARBA00015953"/>
    </source>
</evidence>
<evidence type="ECO:0000313" key="10">
    <source>
        <dbReference type="Proteomes" id="UP000621454"/>
    </source>
</evidence>
<keyword evidence="9" id="KW-0251">Elongation factor</keyword>
<dbReference type="SUPFAM" id="SSF50447">
    <property type="entry name" value="Translation proteins"/>
    <property type="match status" value="1"/>
</dbReference>
<dbReference type="GO" id="GO:0003746">
    <property type="term" value="F:translation elongation factor activity"/>
    <property type="evidence" value="ECO:0007669"/>
    <property type="project" value="UniProtKB-KW"/>
</dbReference>
<dbReference type="EMBL" id="BMGC01000022">
    <property type="protein sequence ID" value="GGB38955.1"/>
    <property type="molecule type" value="Genomic_DNA"/>
</dbReference>
<dbReference type="InterPro" id="IPR000795">
    <property type="entry name" value="T_Tr_GTP-bd_dom"/>
</dbReference>
<evidence type="ECO:0000256" key="6">
    <source>
        <dbReference type="ARBA" id="ARBA00025526"/>
    </source>
</evidence>